<dbReference type="CDD" id="cd00211">
    <property type="entry name" value="PTS_IIA_fru"/>
    <property type="match status" value="1"/>
</dbReference>
<feature type="domain" description="PTS EIIA type-2" evidence="6">
    <location>
        <begin position="2"/>
        <end position="146"/>
    </location>
</feature>
<evidence type="ECO:0000256" key="1">
    <source>
        <dbReference type="ARBA" id="ARBA00022448"/>
    </source>
</evidence>
<keyword evidence="4 7" id="KW-0808">Transferase</keyword>
<dbReference type="GO" id="GO:0016020">
    <property type="term" value="C:membrane"/>
    <property type="evidence" value="ECO:0007669"/>
    <property type="project" value="InterPro"/>
</dbReference>
<dbReference type="EMBL" id="LK028559">
    <property type="protein sequence ID" value="CDR30627.1"/>
    <property type="molecule type" value="Genomic_DNA"/>
</dbReference>
<evidence type="ECO:0000313" key="8">
    <source>
        <dbReference type="Proteomes" id="UP000032434"/>
    </source>
</evidence>
<keyword evidence="2" id="KW-0597">Phosphoprotein</keyword>
<dbReference type="PATRIC" id="fig|35623.3.peg.555"/>
<evidence type="ECO:0000256" key="3">
    <source>
        <dbReference type="ARBA" id="ARBA00022597"/>
    </source>
</evidence>
<dbReference type="InterPro" id="IPR002178">
    <property type="entry name" value="PTS_EIIA_type-2_dom"/>
</dbReference>
<dbReference type="AlphaFoldDB" id="A0A061AI30"/>
<dbReference type="InterPro" id="IPR051541">
    <property type="entry name" value="PTS_SugarTrans_NitroReg"/>
</dbReference>
<evidence type="ECO:0000259" key="6">
    <source>
        <dbReference type="PROSITE" id="PS51094"/>
    </source>
</evidence>
<dbReference type="HOGENOM" id="CLU_072531_5_1_14"/>
<dbReference type="Proteomes" id="UP000032434">
    <property type="component" value="Chromosome 1"/>
</dbReference>
<dbReference type="PROSITE" id="PS00372">
    <property type="entry name" value="PTS_EIIA_TYPE_2_HIS"/>
    <property type="match status" value="1"/>
</dbReference>
<keyword evidence="1" id="KW-0813">Transport</keyword>
<dbReference type="Gene3D" id="3.40.930.10">
    <property type="entry name" value="Mannitol-specific EII, Chain A"/>
    <property type="match status" value="1"/>
</dbReference>
<keyword evidence="8" id="KW-1185">Reference proteome</keyword>
<evidence type="ECO:0000256" key="2">
    <source>
        <dbReference type="ARBA" id="ARBA00022553"/>
    </source>
</evidence>
<dbReference type="FunCoup" id="A0A061AI30">
    <property type="interactions" value="22"/>
</dbReference>
<name>A0A061AI30_9MOLU</name>
<dbReference type="PROSITE" id="PS51094">
    <property type="entry name" value="PTS_EIIA_TYPE_2"/>
    <property type="match status" value="1"/>
</dbReference>
<dbReference type="Pfam" id="PF00359">
    <property type="entry name" value="PTS_EIIA_2"/>
    <property type="match status" value="1"/>
</dbReference>
<dbReference type="InterPro" id="IPR004715">
    <property type="entry name" value="PTS_IIA_fruc"/>
</dbReference>
<gene>
    <name evidence="7" type="ORF">Aocu_05540</name>
</gene>
<evidence type="ECO:0000256" key="5">
    <source>
        <dbReference type="ARBA" id="ARBA00022683"/>
    </source>
</evidence>
<keyword evidence="3" id="KW-0762">Sugar transport</keyword>
<sequence>MNLFNEKNIQLNVTLKTKHELFEFLAETLQNDMRITSKEQFLEGLWARENEISTGIGDGLAIPHAKDASVIFPTLLFIRLNQPIEYHALDSKPIDIVFLIAMPSSYHKEHLELLSKLATFLLKDDNQSKIRSCENEASIHQLISENIKP</sequence>
<evidence type="ECO:0000313" key="7">
    <source>
        <dbReference type="EMBL" id="CDR30627.1"/>
    </source>
</evidence>
<proteinExistence type="predicted"/>
<keyword evidence="5" id="KW-0598">Phosphotransferase system</keyword>
<protein>
    <submittedName>
        <fullName evidence="7">Phosphotransferase system, IIA component fructose subfamily</fullName>
    </submittedName>
</protein>
<dbReference type="PANTHER" id="PTHR47738">
    <property type="entry name" value="PTS SYSTEM FRUCTOSE-LIKE EIIA COMPONENT-RELATED"/>
    <property type="match status" value="1"/>
</dbReference>
<accession>A0A061AI30</accession>
<reference evidence="8" key="1">
    <citation type="submission" date="2014-05" db="EMBL/GenBank/DDBJ databases">
        <authorList>
            <person name="Kube M."/>
        </authorList>
    </citation>
    <scope>NUCLEOTIDE SEQUENCE [LARGE SCALE GENOMIC DNA]</scope>
</reference>
<dbReference type="OrthoDB" id="9782569at2"/>
<dbReference type="NCBIfam" id="TIGR00848">
    <property type="entry name" value="fruA"/>
    <property type="match status" value="1"/>
</dbReference>
<dbReference type="SUPFAM" id="SSF55804">
    <property type="entry name" value="Phoshotransferase/anion transport protein"/>
    <property type="match status" value="1"/>
</dbReference>
<dbReference type="KEGG" id="aoc:Aocu_05540"/>
<dbReference type="InterPro" id="IPR016152">
    <property type="entry name" value="PTrfase/Anion_transptr"/>
</dbReference>
<organism evidence="7 8">
    <name type="scientific">Acholeplasma oculi</name>
    <dbReference type="NCBI Taxonomy" id="35623"/>
    <lineage>
        <taxon>Bacteria</taxon>
        <taxon>Bacillati</taxon>
        <taxon>Mycoplasmatota</taxon>
        <taxon>Mollicutes</taxon>
        <taxon>Acholeplasmatales</taxon>
        <taxon>Acholeplasmataceae</taxon>
        <taxon>Acholeplasma</taxon>
    </lineage>
</organism>
<dbReference type="STRING" id="35623.Aocu_05540"/>
<dbReference type="RefSeq" id="WP_045749153.1">
    <property type="nucleotide sequence ID" value="NZ_FUZK01000003.1"/>
</dbReference>
<dbReference type="GO" id="GO:0009401">
    <property type="term" value="P:phosphoenolpyruvate-dependent sugar phosphotransferase system"/>
    <property type="evidence" value="ECO:0007669"/>
    <property type="project" value="UniProtKB-KW"/>
</dbReference>
<evidence type="ECO:0000256" key="4">
    <source>
        <dbReference type="ARBA" id="ARBA00022679"/>
    </source>
</evidence>
<dbReference type="GO" id="GO:0008982">
    <property type="term" value="F:protein-N(PI)-phosphohistidine-sugar phosphotransferase activity"/>
    <property type="evidence" value="ECO:0007669"/>
    <property type="project" value="InterPro"/>
</dbReference>
<dbReference type="InParanoid" id="A0A061AI30"/>